<comment type="caution">
    <text evidence="2">The sequence shown here is derived from an EMBL/GenBank/DDBJ whole genome shotgun (WGS) entry which is preliminary data.</text>
</comment>
<feature type="region of interest" description="Disordered" evidence="1">
    <location>
        <begin position="1"/>
        <end position="76"/>
    </location>
</feature>
<accession>A0AAW2CI82</accession>
<organism evidence="2 3">
    <name type="scientific">Lithocarpus litseifolius</name>
    <dbReference type="NCBI Taxonomy" id="425828"/>
    <lineage>
        <taxon>Eukaryota</taxon>
        <taxon>Viridiplantae</taxon>
        <taxon>Streptophyta</taxon>
        <taxon>Embryophyta</taxon>
        <taxon>Tracheophyta</taxon>
        <taxon>Spermatophyta</taxon>
        <taxon>Magnoliopsida</taxon>
        <taxon>eudicotyledons</taxon>
        <taxon>Gunneridae</taxon>
        <taxon>Pentapetalae</taxon>
        <taxon>rosids</taxon>
        <taxon>fabids</taxon>
        <taxon>Fagales</taxon>
        <taxon>Fagaceae</taxon>
        <taxon>Lithocarpus</taxon>
    </lineage>
</organism>
<dbReference type="Proteomes" id="UP001459277">
    <property type="component" value="Unassembled WGS sequence"/>
</dbReference>
<sequence length="234" mass="25680">MGQNSHSTHGQEHVQSITTLRSGKQVDNQVKIPEVEDDENIVSKEKGTHSSHDDHGEKKGNPPTTPIQDLSSPLDKRFVPKAPFPQRLISPQKSAQFGDILEVFKQVQINIPFLDAIQQVPAYAKFLKDLVTMKRKTNVPKKAFLTEQVSSIIQNKYPVKCLAGYFIEFRSGSGCSGFGEANPPPDPPVSVLENGNLPPTDWAFGSGRNQVGVGRVCRVVGLRSGLDSPRHNSC</sequence>
<feature type="compositionally biased region" description="Polar residues" evidence="1">
    <location>
        <begin position="1"/>
        <end position="28"/>
    </location>
</feature>
<dbReference type="AlphaFoldDB" id="A0AAW2CI82"/>
<proteinExistence type="predicted"/>
<evidence type="ECO:0000313" key="2">
    <source>
        <dbReference type="EMBL" id="KAK9997806.1"/>
    </source>
</evidence>
<protein>
    <recommendedName>
        <fullName evidence="4">Retrotransposon gag protein</fullName>
    </recommendedName>
</protein>
<evidence type="ECO:0000256" key="1">
    <source>
        <dbReference type="SAM" id="MobiDB-lite"/>
    </source>
</evidence>
<feature type="compositionally biased region" description="Basic and acidic residues" evidence="1">
    <location>
        <begin position="41"/>
        <end position="60"/>
    </location>
</feature>
<keyword evidence="3" id="KW-1185">Reference proteome</keyword>
<evidence type="ECO:0000313" key="3">
    <source>
        <dbReference type="Proteomes" id="UP001459277"/>
    </source>
</evidence>
<gene>
    <name evidence="2" type="ORF">SO802_017409</name>
</gene>
<name>A0AAW2CI82_9ROSI</name>
<dbReference type="EMBL" id="JAZDWU010000006">
    <property type="protein sequence ID" value="KAK9997806.1"/>
    <property type="molecule type" value="Genomic_DNA"/>
</dbReference>
<evidence type="ECO:0008006" key="4">
    <source>
        <dbReference type="Google" id="ProtNLM"/>
    </source>
</evidence>
<reference evidence="2 3" key="1">
    <citation type="submission" date="2024-01" db="EMBL/GenBank/DDBJ databases">
        <title>A telomere-to-telomere, gap-free genome of sweet tea (Lithocarpus litseifolius).</title>
        <authorList>
            <person name="Zhou J."/>
        </authorList>
    </citation>
    <scope>NUCLEOTIDE SEQUENCE [LARGE SCALE GENOMIC DNA]</scope>
    <source>
        <strain evidence="2">Zhou-2022a</strain>
        <tissue evidence="2">Leaf</tissue>
    </source>
</reference>